<keyword evidence="1" id="KW-0812">Transmembrane</keyword>
<reference evidence="3" key="2">
    <citation type="submission" date="2025-08" db="UniProtKB">
        <authorList>
            <consortium name="RefSeq"/>
        </authorList>
    </citation>
    <scope>IDENTIFICATION</scope>
    <source>
        <tissue evidence="3">Etiolated seedlings</tissue>
    </source>
</reference>
<keyword evidence="1" id="KW-0472">Membrane</keyword>
<dbReference type="GeneID" id="101500548"/>
<protein>
    <submittedName>
        <fullName evidence="3">Uncharacterized protein LOC101500548</fullName>
    </submittedName>
</protein>
<sequence>MMSERTLIPTFIFWAFLTIITPTLILLSENSKAELDLNGNIRETMKVRRMMRHTHNEIRTAEEAAKSLDEEELAPAPTPATVSLPLPLPTLKGSQSHHNHTLIIRSNFNSSDDASKVQVQVKQTTGNNIIDGIQ</sequence>
<name>A0A1S2Y9J8_CICAR</name>
<dbReference type="OrthoDB" id="1304015at2759"/>
<accession>A0A1S2Y9J8</accession>
<dbReference type="Proteomes" id="UP000087171">
    <property type="component" value="Chromosome Ca5"/>
</dbReference>
<dbReference type="PaxDb" id="3827-XP_004501003.1"/>
<evidence type="ECO:0000256" key="1">
    <source>
        <dbReference type="SAM" id="Phobius"/>
    </source>
</evidence>
<gene>
    <name evidence="3" type="primary">LOC101500548</name>
</gene>
<proteinExistence type="predicted"/>
<dbReference type="eggNOG" id="ENOG502SAM2">
    <property type="taxonomic scope" value="Eukaryota"/>
</dbReference>
<dbReference type="KEGG" id="cam:101500548"/>
<dbReference type="RefSeq" id="XP_004501003.1">
    <property type="nucleotide sequence ID" value="XM_004500946.3"/>
</dbReference>
<keyword evidence="1" id="KW-1133">Transmembrane helix</keyword>
<organism evidence="2 3">
    <name type="scientific">Cicer arietinum</name>
    <name type="common">Chickpea</name>
    <name type="synonym">Garbanzo</name>
    <dbReference type="NCBI Taxonomy" id="3827"/>
    <lineage>
        <taxon>Eukaryota</taxon>
        <taxon>Viridiplantae</taxon>
        <taxon>Streptophyta</taxon>
        <taxon>Embryophyta</taxon>
        <taxon>Tracheophyta</taxon>
        <taxon>Spermatophyta</taxon>
        <taxon>Magnoliopsida</taxon>
        <taxon>eudicotyledons</taxon>
        <taxon>Gunneridae</taxon>
        <taxon>Pentapetalae</taxon>
        <taxon>rosids</taxon>
        <taxon>fabids</taxon>
        <taxon>Fabales</taxon>
        <taxon>Fabaceae</taxon>
        <taxon>Papilionoideae</taxon>
        <taxon>50 kb inversion clade</taxon>
        <taxon>NPAAA clade</taxon>
        <taxon>Hologalegina</taxon>
        <taxon>IRL clade</taxon>
        <taxon>Cicereae</taxon>
        <taxon>Cicer</taxon>
    </lineage>
</organism>
<keyword evidence="2" id="KW-1185">Reference proteome</keyword>
<evidence type="ECO:0000313" key="3">
    <source>
        <dbReference type="RefSeq" id="XP_004501003.1"/>
    </source>
</evidence>
<evidence type="ECO:0000313" key="2">
    <source>
        <dbReference type="Proteomes" id="UP000087171"/>
    </source>
</evidence>
<dbReference type="AlphaFoldDB" id="A0A1S2Y9J8"/>
<reference evidence="2" key="1">
    <citation type="journal article" date="2013" name="Nat. Biotechnol.">
        <title>Draft genome sequence of chickpea (Cicer arietinum) provides a resource for trait improvement.</title>
        <authorList>
            <person name="Varshney R.K."/>
            <person name="Song C."/>
            <person name="Saxena R.K."/>
            <person name="Azam S."/>
            <person name="Yu S."/>
            <person name="Sharpe A.G."/>
            <person name="Cannon S."/>
            <person name="Baek J."/>
            <person name="Rosen B.D."/>
            <person name="Tar'an B."/>
            <person name="Millan T."/>
            <person name="Zhang X."/>
            <person name="Ramsay L.D."/>
            <person name="Iwata A."/>
            <person name="Wang Y."/>
            <person name="Nelson W."/>
            <person name="Farmer A.D."/>
            <person name="Gaur P.M."/>
            <person name="Soderlund C."/>
            <person name="Penmetsa R.V."/>
            <person name="Xu C."/>
            <person name="Bharti A.K."/>
            <person name="He W."/>
            <person name="Winter P."/>
            <person name="Zhao S."/>
            <person name="Hane J.K."/>
            <person name="Carrasquilla-Garcia N."/>
            <person name="Condie J.A."/>
            <person name="Upadhyaya H.D."/>
            <person name="Luo M.C."/>
            <person name="Thudi M."/>
            <person name="Gowda C.L."/>
            <person name="Singh N.P."/>
            <person name="Lichtenzveig J."/>
            <person name="Gali K.K."/>
            <person name="Rubio J."/>
            <person name="Nadarajan N."/>
            <person name="Dolezel J."/>
            <person name="Bansal K.C."/>
            <person name="Xu X."/>
            <person name="Edwards D."/>
            <person name="Zhang G."/>
            <person name="Kahl G."/>
            <person name="Gil J."/>
            <person name="Singh K.B."/>
            <person name="Datta S.K."/>
            <person name="Jackson S.A."/>
            <person name="Wang J."/>
            <person name="Cook D.R."/>
        </authorList>
    </citation>
    <scope>NUCLEOTIDE SEQUENCE [LARGE SCALE GENOMIC DNA]</scope>
    <source>
        <strain evidence="2">cv. CDC Frontier</strain>
    </source>
</reference>
<dbReference type="PANTHER" id="PTHR38396:SF1">
    <property type="entry name" value="TRANSMEMBRANE PROTEIN"/>
    <property type="match status" value="1"/>
</dbReference>
<dbReference type="PANTHER" id="PTHR38396">
    <property type="entry name" value="TRANSMEMBRANE PROTEIN"/>
    <property type="match status" value="1"/>
</dbReference>
<feature type="transmembrane region" description="Helical" evidence="1">
    <location>
        <begin position="6"/>
        <end position="27"/>
    </location>
</feature>